<evidence type="ECO:0000313" key="4">
    <source>
        <dbReference type="Proteomes" id="UP000789901"/>
    </source>
</evidence>
<evidence type="ECO:0000256" key="1">
    <source>
        <dbReference type="SAM" id="MobiDB-lite"/>
    </source>
</evidence>
<dbReference type="Proteomes" id="UP000789901">
    <property type="component" value="Unassembled WGS sequence"/>
</dbReference>
<accession>A0ABN7WAG7</accession>
<sequence>MPSHVALLVVIISVKSGSLCSSGLAKYKLTKEMSRRFNGKKYMVENFDQCLTVAYANILDSGNPNRKFDTIDVSICFPHCMFSVTVTHNPKQVDKFIHFGIECVEYNSVTSTPNVKMPMMVLYPSKSMRFQKYLGPTGSNIKLNNTYLILGLIRFLTSGKIMIEATDIDFLKTLNVNYSTYESSSTVPGIWSIFDIIADDVDFITTQTLIKHEELTNSLVENNITTAKLFKSSVDINTSAETSSSYKRKKPYNQPDYINLDAQSNEAEMQSGYKFNDKQTACLDEEENLQEASEEEENNQTKKRKISIKTAMKKKDKINRKNNLNN</sequence>
<feature type="region of interest" description="Disordered" evidence="1">
    <location>
        <begin position="284"/>
        <end position="326"/>
    </location>
</feature>
<evidence type="ECO:0000313" key="3">
    <source>
        <dbReference type="EMBL" id="CAG8824630.1"/>
    </source>
</evidence>
<reference evidence="3 4" key="1">
    <citation type="submission" date="2021-06" db="EMBL/GenBank/DDBJ databases">
        <authorList>
            <person name="Kallberg Y."/>
            <person name="Tangrot J."/>
            <person name="Rosling A."/>
        </authorList>
    </citation>
    <scope>NUCLEOTIDE SEQUENCE [LARGE SCALE GENOMIC DNA]</scope>
    <source>
        <strain evidence="3 4">120-4 pot B 10/14</strain>
    </source>
</reference>
<feature type="compositionally biased region" description="Basic residues" evidence="1">
    <location>
        <begin position="301"/>
        <end position="320"/>
    </location>
</feature>
<feature type="signal peptide" evidence="2">
    <location>
        <begin position="1"/>
        <end position="20"/>
    </location>
</feature>
<organism evidence="3 4">
    <name type="scientific">Gigaspora margarita</name>
    <dbReference type="NCBI Taxonomy" id="4874"/>
    <lineage>
        <taxon>Eukaryota</taxon>
        <taxon>Fungi</taxon>
        <taxon>Fungi incertae sedis</taxon>
        <taxon>Mucoromycota</taxon>
        <taxon>Glomeromycotina</taxon>
        <taxon>Glomeromycetes</taxon>
        <taxon>Diversisporales</taxon>
        <taxon>Gigasporaceae</taxon>
        <taxon>Gigaspora</taxon>
    </lineage>
</organism>
<dbReference type="EMBL" id="CAJVQB010036925">
    <property type="protein sequence ID" value="CAG8824630.1"/>
    <property type="molecule type" value="Genomic_DNA"/>
</dbReference>
<feature type="compositionally biased region" description="Acidic residues" evidence="1">
    <location>
        <begin position="284"/>
        <end position="298"/>
    </location>
</feature>
<protein>
    <submittedName>
        <fullName evidence="3">514_t:CDS:1</fullName>
    </submittedName>
</protein>
<feature type="chain" id="PRO_5046687268" evidence="2">
    <location>
        <begin position="21"/>
        <end position="326"/>
    </location>
</feature>
<comment type="caution">
    <text evidence="3">The sequence shown here is derived from an EMBL/GenBank/DDBJ whole genome shotgun (WGS) entry which is preliminary data.</text>
</comment>
<evidence type="ECO:0000256" key="2">
    <source>
        <dbReference type="SAM" id="SignalP"/>
    </source>
</evidence>
<keyword evidence="2" id="KW-0732">Signal</keyword>
<gene>
    <name evidence="3" type="ORF">GMARGA_LOCUS28627</name>
</gene>
<name>A0ABN7WAG7_GIGMA</name>
<proteinExistence type="predicted"/>
<keyword evidence="4" id="KW-1185">Reference proteome</keyword>